<keyword evidence="6 9" id="KW-0315">Glutamine amidotransferase</keyword>
<evidence type="ECO:0000256" key="3">
    <source>
        <dbReference type="ARBA" id="ARBA00022598"/>
    </source>
</evidence>
<comment type="catalytic activity">
    <reaction evidence="8 9">
        <text>UTP + L-glutamine + ATP + H2O = CTP + L-glutamate + ADP + phosphate + 2 H(+)</text>
        <dbReference type="Rhea" id="RHEA:26426"/>
        <dbReference type="ChEBI" id="CHEBI:15377"/>
        <dbReference type="ChEBI" id="CHEBI:15378"/>
        <dbReference type="ChEBI" id="CHEBI:29985"/>
        <dbReference type="ChEBI" id="CHEBI:30616"/>
        <dbReference type="ChEBI" id="CHEBI:37563"/>
        <dbReference type="ChEBI" id="CHEBI:43474"/>
        <dbReference type="ChEBI" id="CHEBI:46398"/>
        <dbReference type="ChEBI" id="CHEBI:58359"/>
        <dbReference type="ChEBI" id="CHEBI:456216"/>
        <dbReference type="EC" id="6.3.4.2"/>
    </reaction>
</comment>
<dbReference type="RefSeq" id="WP_346245863.1">
    <property type="nucleotide sequence ID" value="NZ_JBDIZK010000003.1"/>
</dbReference>
<feature type="binding site" evidence="9">
    <location>
        <position position="13"/>
    </location>
    <ligand>
        <name>CTP</name>
        <dbReference type="ChEBI" id="CHEBI:37563"/>
        <note>allosteric inhibitor</note>
    </ligand>
</feature>
<comment type="catalytic activity">
    <reaction evidence="9">
        <text>L-glutamine + H2O = L-glutamate + NH4(+)</text>
        <dbReference type="Rhea" id="RHEA:15889"/>
        <dbReference type="ChEBI" id="CHEBI:15377"/>
        <dbReference type="ChEBI" id="CHEBI:28938"/>
        <dbReference type="ChEBI" id="CHEBI:29985"/>
        <dbReference type="ChEBI" id="CHEBI:58359"/>
    </reaction>
</comment>
<evidence type="ECO:0000256" key="8">
    <source>
        <dbReference type="ARBA" id="ARBA00047781"/>
    </source>
</evidence>
<dbReference type="EMBL" id="JBDIZK010000003">
    <property type="protein sequence ID" value="MEN3746872.1"/>
    <property type="molecule type" value="Genomic_DNA"/>
</dbReference>
<feature type="binding site" evidence="9">
    <location>
        <position position="222"/>
    </location>
    <ligand>
        <name>CTP</name>
        <dbReference type="ChEBI" id="CHEBI:37563"/>
        <note>allosteric inhibitor</note>
    </ligand>
</feature>
<evidence type="ECO:0000256" key="5">
    <source>
        <dbReference type="ARBA" id="ARBA00022840"/>
    </source>
</evidence>
<comment type="catalytic activity">
    <reaction evidence="9">
        <text>UTP + NH4(+) + ATP = CTP + ADP + phosphate + 2 H(+)</text>
        <dbReference type="Rhea" id="RHEA:16597"/>
        <dbReference type="ChEBI" id="CHEBI:15378"/>
        <dbReference type="ChEBI" id="CHEBI:28938"/>
        <dbReference type="ChEBI" id="CHEBI:30616"/>
        <dbReference type="ChEBI" id="CHEBI:37563"/>
        <dbReference type="ChEBI" id="CHEBI:43474"/>
        <dbReference type="ChEBI" id="CHEBI:46398"/>
        <dbReference type="ChEBI" id="CHEBI:456216"/>
    </reaction>
</comment>
<feature type="active site" evidence="9">
    <location>
        <position position="515"/>
    </location>
</feature>
<evidence type="ECO:0000256" key="6">
    <source>
        <dbReference type="ARBA" id="ARBA00022962"/>
    </source>
</evidence>
<evidence type="ECO:0000256" key="7">
    <source>
        <dbReference type="ARBA" id="ARBA00022975"/>
    </source>
</evidence>
<evidence type="ECO:0000256" key="1">
    <source>
        <dbReference type="ARBA" id="ARBA00005171"/>
    </source>
</evidence>
<dbReference type="Pfam" id="PF06418">
    <property type="entry name" value="CTP_synth_N"/>
    <property type="match status" value="1"/>
</dbReference>
<keyword evidence="7 9" id="KW-0665">Pyrimidine biosynthesis</keyword>
<dbReference type="Proteomes" id="UP001427805">
    <property type="component" value="Unassembled WGS sequence"/>
</dbReference>
<accession>A0ABV0B6P2</accession>
<dbReference type="InterPro" id="IPR029062">
    <property type="entry name" value="Class_I_gatase-like"/>
</dbReference>
<dbReference type="PANTHER" id="PTHR11550">
    <property type="entry name" value="CTP SYNTHASE"/>
    <property type="match status" value="1"/>
</dbReference>
<feature type="binding site" evidence="9">
    <location>
        <begin position="146"/>
        <end position="148"/>
    </location>
    <ligand>
        <name>CTP</name>
        <dbReference type="ChEBI" id="CHEBI:37563"/>
        <note>allosteric inhibitor</note>
    </ligand>
</feature>
<feature type="domain" description="Glutamine amidotransferase" evidence="10">
    <location>
        <begin position="302"/>
        <end position="534"/>
    </location>
</feature>
<dbReference type="EC" id="6.3.4.2" evidence="9"/>
<comment type="caution">
    <text evidence="9">Lacks conserved residue(s) required for the propagation of feature annotation.</text>
</comment>
<evidence type="ECO:0000256" key="2">
    <source>
        <dbReference type="ARBA" id="ARBA00007533"/>
    </source>
</evidence>
<comment type="pathway">
    <text evidence="1 9">Pyrimidine metabolism; CTP biosynthesis via de novo pathway; CTP from UDP: step 2/2.</text>
</comment>
<keyword evidence="5 9" id="KW-0067">ATP-binding</keyword>
<dbReference type="HAMAP" id="MF_01227">
    <property type="entry name" value="PyrG"/>
    <property type="match status" value="1"/>
</dbReference>
<evidence type="ECO:0000259" key="10">
    <source>
        <dbReference type="Pfam" id="PF00117"/>
    </source>
</evidence>
<comment type="miscellaneous">
    <text evidence="9">CTPSs have evolved a hybrid strategy for distinguishing between UTP and CTP. The overlapping regions of the product feedback inhibitory and substrate sites recognize a common feature in both compounds, the triphosphate moiety. To differentiate isosteric substrate and product pyrimidine rings, an additional pocket far from the expected kinase/ligase catalytic site, specifically recognizes the cytosine and ribose portions of the product inhibitor.</text>
</comment>
<keyword evidence="4 9" id="KW-0547">Nucleotide-binding</keyword>
<dbReference type="Gene3D" id="3.40.50.880">
    <property type="match status" value="1"/>
</dbReference>
<dbReference type="InterPro" id="IPR004468">
    <property type="entry name" value="CTP_synthase"/>
</dbReference>
<feature type="binding site" evidence="9">
    <location>
        <position position="405"/>
    </location>
    <ligand>
        <name>L-glutamine</name>
        <dbReference type="ChEBI" id="CHEBI:58359"/>
    </ligand>
</feature>
<evidence type="ECO:0000313" key="13">
    <source>
        <dbReference type="Proteomes" id="UP001427805"/>
    </source>
</evidence>
<feature type="binding site" evidence="9">
    <location>
        <position position="13"/>
    </location>
    <ligand>
        <name>UTP</name>
        <dbReference type="ChEBI" id="CHEBI:46398"/>
    </ligand>
</feature>
<keyword evidence="13" id="KW-1185">Reference proteome</keyword>
<feature type="binding site" evidence="9">
    <location>
        <begin position="186"/>
        <end position="191"/>
    </location>
    <ligand>
        <name>CTP</name>
        <dbReference type="ChEBI" id="CHEBI:37563"/>
        <note>allosteric inhibitor</note>
    </ligand>
</feature>
<proteinExistence type="inferred from homology"/>
<feature type="binding site" evidence="9">
    <location>
        <position position="222"/>
    </location>
    <ligand>
        <name>UTP</name>
        <dbReference type="ChEBI" id="CHEBI:46398"/>
    </ligand>
</feature>
<dbReference type="GO" id="GO:0003883">
    <property type="term" value="F:CTP synthase activity"/>
    <property type="evidence" value="ECO:0007669"/>
    <property type="project" value="UniProtKB-EC"/>
</dbReference>
<feature type="active site" description="Nucleophile; for glutamine hydrolysis" evidence="9">
    <location>
        <position position="382"/>
    </location>
</feature>
<organism evidence="12 13">
    <name type="scientific">Sphingomonas rustica</name>
    <dbReference type="NCBI Taxonomy" id="3103142"/>
    <lineage>
        <taxon>Bacteria</taxon>
        <taxon>Pseudomonadati</taxon>
        <taxon>Pseudomonadota</taxon>
        <taxon>Alphaproteobacteria</taxon>
        <taxon>Sphingomonadales</taxon>
        <taxon>Sphingomonadaceae</taxon>
        <taxon>Sphingomonas</taxon>
    </lineage>
</organism>
<dbReference type="CDD" id="cd03113">
    <property type="entry name" value="CTPS_N"/>
    <property type="match status" value="1"/>
</dbReference>
<protein>
    <recommendedName>
        <fullName evidence="9">CTP synthase</fullName>
        <ecNumber evidence="9">6.3.4.2</ecNumber>
    </recommendedName>
    <alternativeName>
        <fullName evidence="9">Cytidine 5'-triphosphate synthase</fullName>
    </alternativeName>
    <alternativeName>
        <fullName evidence="9">Cytidine triphosphate synthetase</fullName>
        <shortName evidence="9">CTP synthetase</shortName>
        <shortName evidence="9">CTPS</shortName>
    </alternativeName>
    <alternativeName>
        <fullName evidence="9">UTP--ammonia ligase</fullName>
    </alternativeName>
</protein>
<comment type="activity regulation">
    <text evidence="9">Allosterically activated by GTP, when glutamine is the substrate; GTP has no effect on the reaction when ammonia is the substrate. The allosteric effector GTP functions by stabilizing the protein conformation that binds the tetrahedral intermediate(s) formed during glutamine hydrolysis. Inhibited by the product CTP, via allosteric rather than competitive inhibition.</text>
</comment>
<comment type="function">
    <text evidence="9">Catalyzes the ATP-dependent amination of UTP to CTP with either L-glutamine or ammonia as the source of nitrogen. Regulates intracellular CTP levels through interactions with the four ribonucleotide triphosphates.</text>
</comment>
<reference evidence="12 13" key="1">
    <citation type="submission" date="2024-05" db="EMBL/GenBank/DDBJ databases">
        <title>Sphingomonas sp. HF-S3 16S ribosomal RNA gene Genome sequencing and assembly.</title>
        <authorList>
            <person name="Lee H."/>
        </authorList>
    </citation>
    <scope>NUCLEOTIDE SEQUENCE [LARGE SCALE GENOMIC DNA]</scope>
    <source>
        <strain evidence="12 13">HF-S3</strain>
    </source>
</reference>
<evidence type="ECO:0000313" key="12">
    <source>
        <dbReference type="EMBL" id="MEN3746872.1"/>
    </source>
</evidence>
<sequence>MARYIFITGGVVSSLGKGLMAASLAALLQARGYSVRIRKFDPYLNVDPGTMSPYQHGEVYVTDDGAETDLDLGHYERFTGVASRQSDNVTSGRIYQQIITRERKGDYLGATVQVIPHVTDAIKEFAQADTEGLDFVLCEIGGTVGDIESLPFIEAIRQLRNDLGRGNSVSVHLTLVPYIAAAGELKTKPTQHSVRELAALGVSPDVLVCRSEQPLPDSDRAKIALFCNVPKDAVIPALDASTIYGVPLQYHAEGLDHEVLKAFGIDPGAPPRLDRWSEIVERVLNPEGEVTIGVVGKYVGLPDAYKSLHEALVHGGIANKVKVHVRWLDAELFEGDEAEIASQLEPMHAILVPGGFGERGSEGKIASVRFARERGVPFFGICLGMQMACVEGAREQGLDHASTTEFGDTETPIVGLITEWMGKDGLQTREQGGDLGGTMRLGAYPAKLAGNSVVSSIYQASDISERHRHRYEVNTRYRDVLEAGGLVFSGMSPDGMLPEIVERPDHPWFIGVQFHPELKSKPFDPHPLFASFIEAAVRQSRLV</sequence>
<comment type="caution">
    <text evidence="12">The sequence shown here is derived from an EMBL/GenBank/DDBJ whole genome shotgun (WGS) entry which is preliminary data.</text>
</comment>
<dbReference type="NCBIfam" id="NF003792">
    <property type="entry name" value="PRK05380.1"/>
    <property type="match status" value="1"/>
</dbReference>
<feature type="binding site" evidence="9">
    <location>
        <position position="240"/>
    </location>
    <ligand>
        <name>ATP</name>
        <dbReference type="ChEBI" id="CHEBI:30616"/>
    </ligand>
</feature>
<dbReference type="PANTHER" id="PTHR11550:SF0">
    <property type="entry name" value="CTP SYNTHASE-RELATED"/>
    <property type="match status" value="1"/>
</dbReference>
<dbReference type="Pfam" id="PF00117">
    <property type="entry name" value="GATase"/>
    <property type="match status" value="1"/>
</dbReference>
<feature type="region of interest" description="Amidoligase domain" evidence="9">
    <location>
        <begin position="1"/>
        <end position="265"/>
    </location>
</feature>
<feature type="binding site" evidence="9">
    <location>
        <begin position="186"/>
        <end position="191"/>
    </location>
    <ligand>
        <name>UTP</name>
        <dbReference type="ChEBI" id="CHEBI:46398"/>
    </ligand>
</feature>
<comment type="similarity">
    <text evidence="2 9">Belongs to the CTP synthase family.</text>
</comment>
<feature type="binding site" evidence="9">
    <location>
        <begin position="383"/>
        <end position="386"/>
    </location>
    <ligand>
        <name>L-glutamine</name>
        <dbReference type="ChEBI" id="CHEBI:58359"/>
    </ligand>
</feature>
<feature type="binding site" evidence="9">
    <location>
        <position position="71"/>
    </location>
    <ligand>
        <name>Mg(2+)</name>
        <dbReference type="ChEBI" id="CHEBI:18420"/>
    </ligand>
</feature>
<dbReference type="InterPro" id="IPR017456">
    <property type="entry name" value="CTP_synthase_N"/>
</dbReference>
<feature type="binding site" evidence="9">
    <location>
        <begin position="14"/>
        <end position="19"/>
    </location>
    <ligand>
        <name>ATP</name>
        <dbReference type="ChEBI" id="CHEBI:30616"/>
    </ligand>
</feature>
<gene>
    <name evidence="9" type="primary">pyrG</name>
    <name evidence="12" type="ORF">TPR58_06820</name>
</gene>
<dbReference type="SUPFAM" id="SSF52317">
    <property type="entry name" value="Class I glutamine amidotransferase-like"/>
    <property type="match status" value="1"/>
</dbReference>
<feature type="active site" evidence="9">
    <location>
        <position position="517"/>
    </location>
</feature>
<feature type="binding site" evidence="9">
    <location>
        <position position="54"/>
    </location>
    <ligand>
        <name>L-glutamine</name>
        <dbReference type="ChEBI" id="CHEBI:58359"/>
    </ligand>
</feature>
<evidence type="ECO:0000256" key="9">
    <source>
        <dbReference type="HAMAP-Rule" id="MF_01227"/>
    </source>
</evidence>
<keyword evidence="9" id="KW-0460">Magnesium</keyword>
<feature type="binding site" evidence="9">
    <location>
        <position position="139"/>
    </location>
    <ligand>
        <name>Mg(2+)</name>
        <dbReference type="ChEBI" id="CHEBI:18420"/>
    </ligand>
</feature>
<feature type="binding site" evidence="9">
    <location>
        <position position="470"/>
    </location>
    <ligand>
        <name>L-glutamine</name>
        <dbReference type="ChEBI" id="CHEBI:58359"/>
    </ligand>
</feature>
<feature type="binding site" evidence="9">
    <location>
        <position position="71"/>
    </location>
    <ligand>
        <name>ATP</name>
        <dbReference type="ChEBI" id="CHEBI:30616"/>
    </ligand>
</feature>
<dbReference type="Gene3D" id="3.40.50.300">
    <property type="entry name" value="P-loop containing nucleotide triphosphate hydrolases"/>
    <property type="match status" value="1"/>
</dbReference>
<dbReference type="InterPro" id="IPR027417">
    <property type="entry name" value="P-loop_NTPase"/>
</dbReference>
<feature type="binding site" evidence="9">
    <location>
        <position position="355"/>
    </location>
    <ligand>
        <name>L-glutamine</name>
        <dbReference type="ChEBI" id="CHEBI:58359"/>
    </ligand>
</feature>
<dbReference type="InterPro" id="IPR017926">
    <property type="entry name" value="GATASE"/>
</dbReference>
<dbReference type="PROSITE" id="PS51273">
    <property type="entry name" value="GATASE_TYPE_1"/>
    <property type="match status" value="1"/>
</dbReference>
<keyword evidence="9" id="KW-0479">Metal-binding</keyword>
<dbReference type="SUPFAM" id="SSF52540">
    <property type="entry name" value="P-loop containing nucleoside triphosphate hydrolases"/>
    <property type="match status" value="1"/>
</dbReference>
<dbReference type="InterPro" id="IPR033828">
    <property type="entry name" value="GATase1_CTP_Synthase"/>
</dbReference>
<evidence type="ECO:0000256" key="4">
    <source>
        <dbReference type="ARBA" id="ARBA00022741"/>
    </source>
</evidence>
<evidence type="ECO:0000259" key="11">
    <source>
        <dbReference type="Pfam" id="PF06418"/>
    </source>
</evidence>
<comment type="subunit">
    <text evidence="9">Homotetramer.</text>
</comment>
<keyword evidence="3 9" id="KW-0436">Ligase</keyword>
<name>A0ABV0B6P2_9SPHN</name>
<feature type="domain" description="CTP synthase N-terminal" evidence="11">
    <location>
        <begin position="3"/>
        <end position="264"/>
    </location>
</feature>
<dbReference type="CDD" id="cd01746">
    <property type="entry name" value="GATase1_CTP_Synthase"/>
    <property type="match status" value="1"/>
</dbReference>
<dbReference type="NCBIfam" id="TIGR00337">
    <property type="entry name" value="PyrG"/>
    <property type="match status" value="1"/>
</dbReference>